<sequence length="513" mass="53995">MKSRHVRSISGLLLGGTGILASESCSGNVNISSQSDADALRDCETINGPLTISSSASGTISIPEVQDIKGPFTIEGSSNLNGITASNLETVSGPLTITGNGALNSVSLSNLQSVGGELRIQGNEGLKEVRLDDLERVNGNLVLNGDFDRISLGNLENVYGETTIQSSGSFQCSSLDKLVSDKRAFKGSYSCNEKGSGLSSGAKAGIAIGVIIGVILVVLLVWLCIRRQKRQKRKDAVLAGLTAAGVAGAVGNDVEKAENKVPTAVSNTSPSSQDPPSPPSDTEVAASSIPRKPVSPPPPAPVPAALVPGDRSSRVVSSSDDPSLFLRPIPRRRPSESEVPMLDSENVHEAPPPEVGRQQEGLFELDAGPVSDIADMLGDLLRTDVEERLVDLREERADVVFFDVNLGRFPRVDTRWATGVMLAAEIDVSLGVDGFETEMGKHRAGPWAEEVVVPLVNVGVDKDGVLRELIVEVYDVGEIGGGLATASCRRDKKVRGGRGICSIDERDCSTVSN</sequence>
<dbReference type="EMBL" id="BSYA01000138">
    <property type="protein sequence ID" value="GMG34352.1"/>
    <property type="molecule type" value="Genomic_DNA"/>
</dbReference>
<evidence type="ECO:0000256" key="2">
    <source>
        <dbReference type="ARBA" id="ARBA00022512"/>
    </source>
</evidence>
<dbReference type="InterPro" id="IPR051648">
    <property type="entry name" value="CWI-Assembly_Regulator"/>
</dbReference>
<keyword evidence="7" id="KW-1133">Transmembrane helix</keyword>
<dbReference type="PANTHER" id="PTHR31018">
    <property type="entry name" value="SPORULATION-SPECIFIC PROTEIN-RELATED"/>
    <property type="match status" value="1"/>
</dbReference>
<accession>A0AAN4YSP4</accession>
<organism evidence="9 10">
    <name type="scientific">Aspergillus oryzae</name>
    <name type="common">Yellow koji mold</name>
    <dbReference type="NCBI Taxonomy" id="5062"/>
    <lineage>
        <taxon>Eukaryota</taxon>
        <taxon>Fungi</taxon>
        <taxon>Dikarya</taxon>
        <taxon>Ascomycota</taxon>
        <taxon>Pezizomycotina</taxon>
        <taxon>Eurotiomycetes</taxon>
        <taxon>Eurotiomycetidae</taxon>
        <taxon>Eurotiales</taxon>
        <taxon>Aspergillaceae</taxon>
        <taxon>Aspergillus</taxon>
        <taxon>Aspergillus subgen. Circumdati</taxon>
    </lineage>
</organism>
<dbReference type="Gene3D" id="3.80.20.20">
    <property type="entry name" value="Receptor L-domain"/>
    <property type="match status" value="1"/>
</dbReference>
<evidence type="ECO:0000256" key="6">
    <source>
        <dbReference type="SAM" id="MobiDB-lite"/>
    </source>
</evidence>
<feature type="chain" id="PRO_5042943684" evidence="8">
    <location>
        <begin position="22"/>
        <end position="513"/>
    </location>
</feature>
<evidence type="ECO:0000256" key="3">
    <source>
        <dbReference type="ARBA" id="ARBA00022525"/>
    </source>
</evidence>
<dbReference type="PANTHER" id="PTHR31018:SF3">
    <property type="entry name" value="RECEPTOR PROTEIN-TYROSINE KINASE"/>
    <property type="match status" value="1"/>
</dbReference>
<evidence type="ECO:0000256" key="5">
    <source>
        <dbReference type="ARBA" id="ARBA00023180"/>
    </source>
</evidence>
<keyword evidence="4 8" id="KW-0732">Signal</keyword>
<evidence type="ECO:0000256" key="1">
    <source>
        <dbReference type="ARBA" id="ARBA00004191"/>
    </source>
</evidence>
<feature type="region of interest" description="Disordered" evidence="6">
    <location>
        <begin position="260"/>
        <end position="356"/>
    </location>
</feature>
<reference evidence="9" key="1">
    <citation type="submission" date="2023-04" db="EMBL/GenBank/DDBJ databases">
        <title>Aspergillus oryzae NBRC 4228.</title>
        <authorList>
            <person name="Ichikawa N."/>
            <person name="Sato H."/>
            <person name="Tonouchi N."/>
        </authorList>
    </citation>
    <scope>NUCLEOTIDE SEQUENCE</scope>
    <source>
        <strain evidence="9">NBRC 4228</strain>
    </source>
</reference>
<dbReference type="InterPro" id="IPR036941">
    <property type="entry name" value="Rcpt_L-dom_sf"/>
</dbReference>
<comment type="caution">
    <text evidence="9">The sequence shown here is derived from an EMBL/GenBank/DDBJ whole genome shotgun (WGS) entry which is preliminary data.</text>
</comment>
<feature type="transmembrane region" description="Helical" evidence="7">
    <location>
        <begin position="204"/>
        <end position="225"/>
    </location>
</feature>
<keyword evidence="7" id="KW-0472">Membrane</keyword>
<keyword evidence="5" id="KW-0325">Glycoprotein</keyword>
<evidence type="ECO:0000313" key="10">
    <source>
        <dbReference type="Proteomes" id="UP001165205"/>
    </source>
</evidence>
<dbReference type="AlphaFoldDB" id="A0AAN4YSP4"/>
<name>A0AAN4YSP4_ASPOZ</name>
<proteinExistence type="predicted"/>
<feature type="signal peptide" evidence="8">
    <location>
        <begin position="1"/>
        <end position="21"/>
    </location>
</feature>
<evidence type="ECO:0000256" key="7">
    <source>
        <dbReference type="SAM" id="Phobius"/>
    </source>
</evidence>
<keyword evidence="7" id="KW-0812">Transmembrane</keyword>
<evidence type="ECO:0000313" key="9">
    <source>
        <dbReference type="EMBL" id="GMG34352.1"/>
    </source>
</evidence>
<comment type="subcellular location">
    <subcellularLocation>
        <location evidence="1">Secreted</location>
        <location evidence="1">Cell wall</location>
    </subcellularLocation>
</comment>
<gene>
    <name evidence="9" type="ORF">Aory04_000972100</name>
</gene>
<dbReference type="SUPFAM" id="SSF52058">
    <property type="entry name" value="L domain-like"/>
    <property type="match status" value="1"/>
</dbReference>
<evidence type="ECO:0000256" key="8">
    <source>
        <dbReference type="SAM" id="SignalP"/>
    </source>
</evidence>
<evidence type="ECO:0000256" key="4">
    <source>
        <dbReference type="ARBA" id="ARBA00022729"/>
    </source>
</evidence>
<feature type="compositionally biased region" description="Pro residues" evidence="6">
    <location>
        <begin position="293"/>
        <end position="302"/>
    </location>
</feature>
<feature type="compositionally biased region" description="Low complexity" evidence="6">
    <location>
        <begin position="303"/>
        <end position="323"/>
    </location>
</feature>
<protein>
    <submittedName>
        <fullName evidence="9">Unnamed protein product</fullName>
    </submittedName>
</protein>
<dbReference type="Proteomes" id="UP001165205">
    <property type="component" value="Unassembled WGS sequence"/>
</dbReference>
<keyword evidence="2" id="KW-0134">Cell wall</keyword>
<keyword evidence="3" id="KW-0964">Secreted</keyword>